<gene>
    <name evidence="2" type="ORF">NE237_015287</name>
</gene>
<sequence>MAKTSERKNHNKRVQKQNCKSKPVEKRRKMTMVCSEPQMPPLLKRRIEEIAGVGTTIVWLNANELTVSDVNGHLDRLFTPKIEALKHFLNEKEIENFDRTKNRTKVVDLEGEVKKTVVLTLKVHGHSTRLDWVGFSTILVSYSICDSGFLSICIT</sequence>
<organism evidence="2 3">
    <name type="scientific">Protea cynaroides</name>
    <dbReference type="NCBI Taxonomy" id="273540"/>
    <lineage>
        <taxon>Eukaryota</taxon>
        <taxon>Viridiplantae</taxon>
        <taxon>Streptophyta</taxon>
        <taxon>Embryophyta</taxon>
        <taxon>Tracheophyta</taxon>
        <taxon>Spermatophyta</taxon>
        <taxon>Magnoliopsida</taxon>
        <taxon>Proteales</taxon>
        <taxon>Proteaceae</taxon>
        <taxon>Protea</taxon>
    </lineage>
</organism>
<accession>A0A9Q0KDZ0</accession>
<evidence type="ECO:0000313" key="2">
    <source>
        <dbReference type="EMBL" id="KAJ4968586.1"/>
    </source>
</evidence>
<reference evidence="2" key="1">
    <citation type="journal article" date="2023" name="Plant J.">
        <title>The genome of the king protea, Protea cynaroides.</title>
        <authorList>
            <person name="Chang J."/>
            <person name="Duong T.A."/>
            <person name="Schoeman C."/>
            <person name="Ma X."/>
            <person name="Roodt D."/>
            <person name="Barker N."/>
            <person name="Li Z."/>
            <person name="Van de Peer Y."/>
            <person name="Mizrachi E."/>
        </authorList>
    </citation>
    <scope>NUCLEOTIDE SEQUENCE</scope>
    <source>
        <tissue evidence="2">Young leaves</tissue>
    </source>
</reference>
<dbReference type="AlphaFoldDB" id="A0A9Q0KDZ0"/>
<protein>
    <submittedName>
        <fullName evidence="2">Uncharacterized protein</fullName>
    </submittedName>
</protein>
<keyword evidence="3" id="KW-1185">Reference proteome</keyword>
<dbReference type="Proteomes" id="UP001141806">
    <property type="component" value="Unassembled WGS sequence"/>
</dbReference>
<evidence type="ECO:0000313" key="3">
    <source>
        <dbReference type="Proteomes" id="UP001141806"/>
    </source>
</evidence>
<proteinExistence type="predicted"/>
<name>A0A9Q0KDZ0_9MAGN</name>
<feature type="region of interest" description="Disordered" evidence="1">
    <location>
        <begin position="1"/>
        <end position="30"/>
    </location>
</feature>
<dbReference type="EMBL" id="JAMYWD010000006">
    <property type="protein sequence ID" value="KAJ4968586.1"/>
    <property type="molecule type" value="Genomic_DNA"/>
</dbReference>
<evidence type="ECO:0000256" key="1">
    <source>
        <dbReference type="SAM" id="MobiDB-lite"/>
    </source>
</evidence>
<comment type="caution">
    <text evidence="2">The sequence shown here is derived from an EMBL/GenBank/DDBJ whole genome shotgun (WGS) entry which is preliminary data.</text>
</comment>